<comment type="subcellular location">
    <subcellularLocation>
        <location evidence="1">Virion</location>
    </subcellularLocation>
</comment>
<dbReference type="InterPro" id="IPR024455">
    <property type="entry name" value="Phage_capsid"/>
</dbReference>
<proteinExistence type="predicted"/>
<feature type="domain" description="Phage capsid-like C-terminal" evidence="2">
    <location>
        <begin position="48"/>
        <end position="268"/>
    </location>
</feature>
<dbReference type="Gene3D" id="3.30.2400.10">
    <property type="entry name" value="Major capsid protein gp5"/>
    <property type="match status" value="1"/>
</dbReference>
<keyword evidence="4" id="KW-1185">Reference proteome</keyword>
<name>A0ABY3TV60_9MYCO</name>
<dbReference type="EMBL" id="CP092365">
    <property type="protein sequence ID" value="ULN51530.1"/>
    <property type="molecule type" value="Genomic_DNA"/>
</dbReference>
<gene>
    <name evidence="3" type="ORF">MIU77_11490</name>
</gene>
<dbReference type="Pfam" id="PF05065">
    <property type="entry name" value="Phage_capsid"/>
    <property type="match status" value="1"/>
</dbReference>
<organism evidence="3 4">
    <name type="scientific">Mycolicibacillus parakoreensis</name>
    <dbReference type="NCBI Taxonomy" id="1069221"/>
    <lineage>
        <taxon>Bacteria</taxon>
        <taxon>Bacillati</taxon>
        <taxon>Actinomycetota</taxon>
        <taxon>Actinomycetes</taxon>
        <taxon>Mycobacteriales</taxon>
        <taxon>Mycobacteriaceae</taxon>
        <taxon>Mycolicibacillus</taxon>
    </lineage>
</organism>
<protein>
    <submittedName>
        <fullName evidence="3">Phage major capsid protein</fullName>
    </submittedName>
</protein>
<evidence type="ECO:0000256" key="1">
    <source>
        <dbReference type="ARBA" id="ARBA00004328"/>
    </source>
</evidence>
<dbReference type="RefSeq" id="WP_240169813.1">
    <property type="nucleotide sequence ID" value="NZ_CP092365.1"/>
</dbReference>
<dbReference type="SUPFAM" id="SSF56563">
    <property type="entry name" value="Major capsid protein gp5"/>
    <property type="match status" value="1"/>
</dbReference>
<dbReference type="NCBIfam" id="TIGR01554">
    <property type="entry name" value="major_cap_HK97"/>
    <property type="match status" value="1"/>
</dbReference>
<dbReference type="InterPro" id="IPR054612">
    <property type="entry name" value="Phage_capsid-like_C"/>
</dbReference>
<sequence length="276" mass="28368">MATNLTTNVPAAWRPDTTAYAPGDVVGDALLLAASTVVGTIEGDEPSVRVPYVSDDGTPAFVDEGDTFGDPGQVFSEAVISTFKLGALGKYSRELLAQPEAATSVSQSLSRAITKKANSAFIGNASDPTGLLNASIHDGGTVGSNLDELVDAVAHIESNGGAATHLIAHPTAWATLSKLKTGTSSEQNLLGAGVEAGQRNILGLPVLVDSNVSTGELLVVDKSAIVSAAGNVRLDRSEDAFFSADLVGVRIAWRIGWAVMHADRIVKVAVDDGTSS</sequence>
<evidence type="ECO:0000313" key="3">
    <source>
        <dbReference type="EMBL" id="ULN51530.1"/>
    </source>
</evidence>
<dbReference type="Proteomes" id="UP001055200">
    <property type="component" value="Chromosome"/>
</dbReference>
<evidence type="ECO:0000313" key="4">
    <source>
        <dbReference type="Proteomes" id="UP001055200"/>
    </source>
</evidence>
<dbReference type="Gene3D" id="3.30.2320.10">
    <property type="entry name" value="hypothetical protein PF0899 domain"/>
    <property type="match status" value="1"/>
</dbReference>
<reference evidence="3" key="1">
    <citation type="submission" date="2022-08" db="EMBL/GenBank/DDBJ databases">
        <title>Complete genome sequence of 14 non-tuberculosis mycobacteria type-strains.</title>
        <authorList>
            <person name="Igarashi Y."/>
            <person name="Osugi A."/>
            <person name="Mitarai S."/>
        </authorList>
    </citation>
    <scope>NUCLEOTIDE SEQUENCE</scope>
    <source>
        <strain evidence="3">DSM 45575</strain>
    </source>
</reference>
<accession>A0ABY3TV60</accession>
<evidence type="ECO:0000259" key="2">
    <source>
        <dbReference type="Pfam" id="PF05065"/>
    </source>
</evidence>